<dbReference type="InterPro" id="IPR044854">
    <property type="entry name" value="IraM/PmrD"/>
</dbReference>
<reference evidence="2 3" key="1">
    <citation type="submission" date="2016-12" db="EMBL/GenBank/DDBJ databases">
        <title>Analysis of the Molecular Diversity Among Cronobacter Species Isolated from Filth Flies Using a Pan Genomic DNA Microarray.</title>
        <authorList>
            <person name="Pava-Ripoll M."/>
            <person name="Tall B."/>
            <person name="Farber J."/>
            <person name="Fanning S."/>
            <person name="Lehner A."/>
            <person name="Stephan R."/>
            <person name="Pagotto F."/>
            <person name="Iverson C."/>
            <person name="Ziobro G."/>
            <person name="Miller A."/>
            <person name="Pearson R."/>
            <person name="Yan Q."/>
            <person name="Kim M."/>
            <person name="Jeong S."/>
            <person name="Park J."/>
            <person name="Jun S."/>
            <person name="Choi H."/>
            <person name="Chung T."/>
            <person name="Yoo Y."/>
            <person name="Park E."/>
            <person name="Hwang S."/>
            <person name="Lee B."/>
            <person name="Sathyamoorthy V."/>
            <person name="Carter L."/>
            <person name="Mammel M."/>
            <person name="Jackson S."/>
            <person name="Kothary M."/>
            <person name="Patel I."/>
            <person name="Grim C."/>
            <person name="Gopinath G."/>
            <person name="Gangiredla J."/>
            <person name="Chase H."/>
        </authorList>
    </citation>
    <scope>NUCLEOTIDE SEQUENCE [LARGE SCALE GENOMIC DNA]</scope>
    <source>
        <strain evidence="2 3">MOD1-Md1s</strain>
    </source>
</reference>
<protein>
    <submittedName>
        <fullName evidence="2">Anti-adapter protein IraM</fullName>
    </submittedName>
</protein>
<dbReference type="Proteomes" id="UP000469927">
    <property type="component" value="Unassembled WGS sequence"/>
</dbReference>
<keyword evidence="4" id="KW-1185">Reference proteome</keyword>
<dbReference type="EMBL" id="WAGD01000069">
    <property type="protein sequence ID" value="KAB0873832.1"/>
    <property type="molecule type" value="Genomic_DNA"/>
</dbReference>
<sequence>MDWKIVDTLASPDTGTTFTLVETSYGLRYILWFKGDYFLRRGQILSTCNEGLRVDGRLRAISIIHAAPYSGRLWQNLAEKTNCPGNAGETTGACPGGKRCLFKLCPYGLREYPLESYYMEKNNYPQSGGFERLQAGDCGPGYQR</sequence>
<evidence type="ECO:0000313" key="4">
    <source>
        <dbReference type="Proteomes" id="UP000469927"/>
    </source>
</evidence>
<dbReference type="Pfam" id="PF11183">
    <property type="entry name" value="PmrD"/>
    <property type="match status" value="1"/>
</dbReference>
<organism evidence="2 3">
    <name type="scientific">Cronobacter muytjensii</name>
    <dbReference type="NCBI Taxonomy" id="413501"/>
    <lineage>
        <taxon>Bacteria</taxon>
        <taxon>Pseudomonadati</taxon>
        <taxon>Pseudomonadota</taxon>
        <taxon>Gammaproteobacteria</taxon>
        <taxon>Enterobacterales</taxon>
        <taxon>Enterobacteriaceae</taxon>
        <taxon>Cronobacter</taxon>
    </lineage>
</organism>
<dbReference type="EMBL" id="MSAE01000017">
    <property type="protein sequence ID" value="PUX15168.1"/>
    <property type="molecule type" value="Genomic_DNA"/>
</dbReference>
<dbReference type="OrthoDB" id="6555626at2"/>
<evidence type="ECO:0000313" key="2">
    <source>
        <dbReference type="EMBL" id="PUX15168.1"/>
    </source>
</evidence>
<name>A0A2T7AU11_9ENTR</name>
<reference evidence="1 4" key="2">
    <citation type="submission" date="2019-08" db="EMBL/GenBank/DDBJ databases">
        <title>Prevalence, distribution, and phylogeny of type two toxin-antitoxin genes possessed by Cronobacter species where C. sakazakii homologs follow sequence type lineages.</title>
        <authorList>
            <person name="Finkelstein S."/>
            <person name="Negrete F."/>
            <person name="Jang H."/>
            <person name="Gopinath G.R."/>
            <person name="Tall B.D."/>
        </authorList>
    </citation>
    <scope>NUCLEOTIDE SEQUENCE [LARGE SCALE GENOMIC DNA]</scope>
    <source>
        <strain evidence="1 4">MOD1_GK1257</strain>
    </source>
</reference>
<dbReference type="AlphaFoldDB" id="A0A2T7AU11"/>
<comment type="caution">
    <text evidence="2">The sequence shown here is derived from an EMBL/GenBank/DDBJ whole genome shotgun (WGS) entry which is preliminary data.</text>
</comment>
<dbReference type="Proteomes" id="UP000244378">
    <property type="component" value="Unassembled WGS sequence"/>
</dbReference>
<accession>A0A2T7AU11</accession>
<evidence type="ECO:0000313" key="1">
    <source>
        <dbReference type="EMBL" id="KAB0873832.1"/>
    </source>
</evidence>
<evidence type="ECO:0000313" key="3">
    <source>
        <dbReference type="Proteomes" id="UP000244378"/>
    </source>
</evidence>
<dbReference type="RefSeq" id="WP_075193034.1">
    <property type="nucleotide sequence ID" value="NZ_JADKNN010000013.1"/>
</dbReference>
<proteinExistence type="predicted"/>
<gene>
    <name evidence="2" type="ORF">AUN14_09140</name>
    <name evidence="1" type="ORF">FZI19_18570</name>
</gene>